<gene>
    <name evidence="1" type="ORF">LRAMOSA07594</name>
</gene>
<proteinExistence type="predicted"/>
<evidence type="ECO:0000313" key="1">
    <source>
        <dbReference type="EMBL" id="CDS05065.1"/>
    </source>
</evidence>
<dbReference type="OrthoDB" id="2243129at2759"/>
<name>A0A077WCC9_9FUNG</name>
<organism evidence="1">
    <name type="scientific">Lichtheimia ramosa</name>
    <dbReference type="NCBI Taxonomy" id="688394"/>
    <lineage>
        <taxon>Eukaryota</taxon>
        <taxon>Fungi</taxon>
        <taxon>Fungi incertae sedis</taxon>
        <taxon>Mucoromycota</taxon>
        <taxon>Mucoromycotina</taxon>
        <taxon>Mucoromycetes</taxon>
        <taxon>Mucorales</taxon>
        <taxon>Lichtheimiaceae</taxon>
        <taxon>Lichtheimia</taxon>
    </lineage>
</organism>
<protein>
    <submittedName>
        <fullName evidence="1">Uncharacterized protein</fullName>
    </submittedName>
</protein>
<reference evidence="1" key="1">
    <citation type="journal article" date="2014" name="Genome Announc.">
        <title>De novo whole-genome sequence and genome annotation of Lichtheimia ramosa.</title>
        <authorList>
            <person name="Linde J."/>
            <person name="Schwartze V."/>
            <person name="Binder U."/>
            <person name="Lass-Florl C."/>
            <person name="Voigt K."/>
            <person name="Horn F."/>
        </authorList>
    </citation>
    <scope>NUCLEOTIDE SEQUENCE</scope>
    <source>
        <strain evidence="1">JMRC FSU:6197</strain>
    </source>
</reference>
<dbReference type="EMBL" id="LK023315">
    <property type="protein sequence ID" value="CDS05065.1"/>
    <property type="molecule type" value="Genomic_DNA"/>
</dbReference>
<accession>A0A077WCC9</accession>
<sequence>MLTTTMIRSAALATCAKPMVIRPAATRLYSTVITSVPKADYLDREVGQHPQAMPLTDTTVYAAQGEAVTTTSSESVFSTPSFSPTVNVVFDD</sequence>
<dbReference type="AlphaFoldDB" id="A0A077WCC9"/>